<gene>
    <name evidence="3" type="ORF">PHPALM_29271</name>
</gene>
<dbReference type="OrthoDB" id="164443at2759"/>
<dbReference type="Proteomes" id="UP000237271">
    <property type="component" value="Unassembled WGS sequence"/>
</dbReference>
<dbReference type="AlphaFoldDB" id="A0A2P4X814"/>
<organism evidence="3 4">
    <name type="scientific">Phytophthora palmivora</name>
    <dbReference type="NCBI Taxonomy" id="4796"/>
    <lineage>
        <taxon>Eukaryota</taxon>
        <taxon>Sar</taxon>
        <taxon>Stramenopiles</taxon>
        <taxon>Oomycota</taxon>
        <taxon>Peronosporomycetes</taxon>
        <taxon>Peronosporales</taxon>
        <taxon>Peronosporaceae</taxon>
        <taxon>Phytophthora</taxon>
    </lineage>
</organism>
<accession>A0A2P4X814</accession>
<feature type="region of interest" description="Disordered" evidence="1">
    <location>
        <begin position="21"/>
        <end position="58"/>
    </location>
</feature>
<proteinExistence type="predicted"/>
<protein>
    <recommendedName>
        <fullName evidence="5">RxLR effector</fullName>
    </recommendedName>
</protein>
<dbReference type="EMBL" id="NCKW01015846">
    <property type="protein sequence ID" value="POM61680.1"/>
    <property type="molecule type" value="Genomic_DNA"/>
</dbReference>
<sequence>MQLIKGLFIAAVLCVASVSAGNPEHQQKQWVDPYPPEADDSKSSSGTPAPVEKGFNVHQVNFAASNPEEEGGEEKKDSTSSTTWIAGTLGACACVGVLATVYMKRRNDDDKLPGEIFTIDDKNSVL</sequence>
<keyword evidence="2" id="KW-0732">Signal</keyword>
<feature type="signal peptide" evidence="2">
    <location>
        <begin position="1"/>
        <end position="20"/>
    </location>
</feature>
<evidence type="ECO:0000256" key="2">
    <source>
        <dbReference type="SAM" id="SignalP"/>
    </source>
</evidence>
<keyword evidence="4" id="KW-1185">Reference proteome</keyword>
<evidence type="ECO:0000313" key="4">
    <source>
        <dbReference type="Proteomes" id="UP000237271"/>
    </source>
</evidence>
<feature type="chain" id="PRO_5015117694" description="RxLR effector" evidence="2">
    <location>
        <begin position="21"/>
        <end position="126"/>
    </location>
</feature>
<name>A0A2P4X814_9STRA</name>
<reference evidence="3 4" key="1">
    <citation type="journal article" date="2017" name="Genome Biol. Evol.">
        <title>Phytophthora megakarya and P. palmivora, closely related causal agents of cacao black pod rot, underwent increases in genome sizes and gene numbers by different mechanisms.</title>
        <authorList>
            <person name="Ali S.S."/>
            <person name="Shao J."/>
            <person name="Lary D.J."/>
            <person name="Kronmiller B."/>
            <person name="Shen D."/>
            <person name="Strem M.D."/>
            <person name="Amoako-Attah I."/>
            <person name="Akrofi A.Y."/>
            <person name="Begoude B.A."/>
            <person name="Ten Hoopen G.M."/>
            <person name="Coulibaly K."/>
            <person name="Kebe B.I."/>
            <person name="Melnick R.L."/>
            <person name="Guiltinan M.J."/>
            <person name="Tyler B.M."/>
            <person name="Meinhardt L.W."/>
            <person name="Bailey B.A."/>
        </authorList>
    </citation>
    <scope>NUCLEOTIDE SEQUENCE [LARGE SCALE GENOMIC DNA]</scope>
    <source>
        <strain evidence="4">sbr112.9</strain>
    </source>
</reference>
<comment type="caution">
    <text evidence="3">The sequence shown here is derived from an EMBL/GenBank/DDBJ whole genome shotgun (WGS) entry which is preliminary data.</text>
</comment>
<evidence type="ECO:0008006" key="5">
    <source>
        <dbReference type="Google" id="ProtNLM"/>
    </source>
</evidence>
<evidence type="ECO:0000313" key="3">
    <source>
        <dbReference type="EMBL" id="POM61680.1"/>
    </source>
</evidence>
<evidence type="ECO:0000256" key="1">
    <source>
        <dbReference type="SAM" id="MobiDB-lite"/>
    </source>
</evidence>